<keyword evidence="6" id="KW-0572">Peptidoglycan-anchor</keyword>
<feature type="region of interest" description="Disordered" evidence="8">
    <location>
        <begin position="44"/>
        <end position="159"/>
    </location>
</feature>
<dbReference type="InterPro" id="IPR008964">
    <property type="entry name" value="Invasin/intimin_cell_adhesion"/>
</dbReference>
<protein>
    <submittedName>
        <fullName evidence="10">Fructan hydrolase</fullName>
    </submittedName>
</protein>
<dbReference type="InterPro" id="IPR025883">
    <property type="entry name" value="Cadherin-like_domain"/>
</dbReference>
<sequence length="1423" mass="158865">MEEETVCKNWFMRKSGKSWIFGCAVFFVLGLATALPVAAEEISQTTAADTAVTEVRREDSSQTSSQETAVTETTQSEETASKQLTTPTVADQTTEPTDNEPISSSDGASSPYQVTDTTEPQQTLTPADSEPQAKADVQQAAAPKKEEINPVTNLEDMSHDTNGTWEVREDGIHSNAIGKGDSFLYSQSSGKNFVYATDVTFKQNSGAAALVFRSNNDSNNKNMYAVNVDIGGHKAKFWRWVDNKDIQLIDERDVVPTADNRYTLKVVAVNNWISYYVNDILMASTGDYVLQKADKGQNTVIPEGHFGLLNWNGDMVFQNTKFALLDDTTAPLIDNITVRSDRGNVEKQGQFFSEEPLHIQYVSNDASQVSLDIAKHNPAATVTVEDKTGRVYTDPSHLPVNVGANYFTVKSTVIDSFGRTVTLTYRINVHRRQNDEVYYNELYRDQYHYSVKDGWANDPNGLVYYNGVYHLFHQFYDDTKWGPMHWAHATSTDLIHWKEEPIAFYPDSNGYMFSGCVVVDEHNSSGLFKTAKGGLVAIITANGNGQRMELAYSEDEGKTWQKYDRIVADWSNDPLQNQDFRDPKVFHWNNQWFMVLAGGPLRIYSSNNLKDWKVESTYPDLHTECPDMYPIVANDGVLKWVLSRGGRFYKVGDFKQVDGKWTFIADDAYKDKDQVMNFGKDSYAAMTYYVHDFGTETRPTIPKLTEVNWMNTWEDYCNLVADTVGQDFNGTFNLNLDLGLINENGQYILTQTPVKAYDSLRDVNTALHFKDVTVDANNTLLKDFKGDSYEIVSHFRPDEKTTKVGFNLRVGNGQATKVIYDLQTETLSIDRSQSGTILSAAFAKVNSQHVTKNADGSIDLHIYVDRASVEVFSKNNTVAGANQIFPNPEAVGASIIVESGKAQADISVYQMKTIWTDKKDTTKPVAMNTTTARELALQVGQTQDLQVYLAPASVRQDVEWTISDPSLVRTSQKGNVLHLTAVKKGKLTITAISKENPSLSKTFTISITLNNFKTNLKGLQSVTGKWYVDDETLYDSNTSSNDYYMASQKPGFKEYDYDIDLKYQRGLINLFVASGNIDPSQAYSVQFGDSETVRLYRFAGDTIAEANIGKRINDDQYHHIKVTKTKNSIIISVDGQEVMSHNFDQVDSYFNDAYVGLGLWDGAVEFQNFFVTDHATTPKPDSDPTPQPDAPEALAQERELIDPATGVRVILQKGELASIVRVKVSHIETNDAHTPAVLNAKDYDLFNITPIDKNEKVVAITKPATVLLPIDAGKVVDKVVYLPNTDKEESLPFTIVSLTDSNGKKQSYVRFTAEHFSEYGLVYQAENQTNLKSKEKQDNVAISYPLNLEQEVKVSSISRKYAANKTADVNSVQQTEPSVMSSSSKATLPDTGDHKTDLSQLGVLAMIGSFLVEIAGYFKKRKD</sequence>
<feature type="compositionally biased region" description="Polar residues" evidence="8">
    <location>
        <begin position="61"/>
        <end position="126"/>
    </location>
</feature>
<dbReference type="Pfam" id="PF12733">
    <property type="entry name" value="Cadherin-like"/>
    <property type="match status" value="1"/>
</dbReference>
<dbReference type="GO" id="GO:0004575">
    <property type="term" value="F:sucrose alpha-glucosidase activity"/>
    <property type="evidence" value="ECO:0007669"/>
    <property type="project" value="TreeGrafter"/>
</dbReference>
<dbReference type="NCBIfam" id="TIGR03715">
    <property type="entry name" value="KxYKxGKxW"/>
    <property type="match status" value="1"/>
</dbReference>
<dbReference type="InterPro" id="IPR019931">
    <property type="entry name" value="LPXTG_anchor"/>
</dbReference>
<dbReference type="PANTHER" id="PTHR42800:SF1">
    <property type="entry name" value="EXOINULINASE INUD (AFU_ORTHOLOGUE AFUA_5G00480)"/>
    <property type="match status" value="1"/>
</dbReference>
<keyword evidence="5 10" id="KW-0378">Hydrolase</keyword>
<dbReference type="InterPro" id="IPR018053">
    <property type="entry name" value="Glyco_hydro_32_AS"/>
</dbReference>
<dbReference type="PROSITE" id="PS50847">
    <property type="entry name" value="GRAM_POS_ANCHORING"/>
    <property type="match status" value="1"/>
</dbReference>
<gene>
    <name evidence="10" type="ORF">SMU82_07951</name>
</gene>
<dbReference type="SMART" id="SM00635">
    <property type="entry name" value="BID_2"/>
    <property type="match status" value="1"/>
</dbReference>
<evidence type="ECO:0000313" key="11">
    <source>
        <dbReference type="Proteomes" id="UP000011676"/>
    </source>
</evidence>
<evidence type="ECO:0000256" key="8">
    <source>
        <dbReference type="SAM" id="MobiDB-lite"/>
    </source>
</evidence>
<name>A0A829BT03_STRMG</name>
<dbReference type="GO" id="GO:0005987">
    <property type="term" value="P:sucrose catabolic process"/>
    <property type="evidence" value="ECO:0007669"/>
    <property type="project" value="TreeGrafter"/>
</dbReference>
<dbReference type="InterPro" id="IPR013148">
    <property type="entry name" value="Glyco_hydro_32_N"/>
</dbReference>
<evidence type="ECO:0000256" key="5">
    <source>
        <dbReference type="ARBA" id="ARBA00022801"/>
    </source>
</evidence>
<keyword evidence="7" id="KW-0326">Glycosidase</keyword>
<dbReference type="InterPro" id="IPR001791">
    <property type="entry name" value="Laminin_G"/>
</dbReference>
<comment type="caution">
    <text evidence="10">The sequence shown here is derived from an EMBL/GenBank/DDBJ whole genome shotgun (WGS) entry which is preliminary data.</text>
</comment>
<evidence type="ECO:0000313" key="10">
    <source>
        <dbReference type="EMBL" id="EMC22855.1"/>
    </source>
</evidence>
<reference evidence="10 11" key="1">
    <citation type="journal article" date="2013" name="Mol. Biol. Evol.">
        <title>Evolutionary and population genomics of the cavity causing bacteria Streptococcus mutans.</title>
        <authorList>
            <person name="Cornejo O.E."/>
            <person name="Lefebure T."/>
            <person name="Pavinski Bitar P.D."/>
            <person name="Lang P."/>
            <person name="Richards V.P."/>
            <person name="Eilertson K."/>
            <person name="Do T."/>
            <person name="Beighton D."/>
            <person name="Zeng L."/>
            <person name="Ahn S.J."/>
            <person name="Burne R.A."/>
            <person name="Siepel A."/>
            <person name="Bustamante C.D."/>
            <person name="Stanhope M.J."/>
        </authorList>
    </citation>
    <scope>NUCLEOTIDE SEQUENCE [LARGE SCALE GENOMIC DNA]</scope>
    <source>
        <strain evidence="10 11">SM6</strain>
    </source>
</reference>
<evidence type="ECO:0000259" key="9">
    <source>
        <dbReference type="PROSITE" id="PS50847"/>
    </source>
</evidence>
<evidence type="ECO:0000256" key="4">
    <source>
        <dbReference type="ARBA" id="ARBA00022729"/>
    </source>
</evidence>
<dbReference type="Pfam" id="PF02210">
    <property type="entry name" value="Laminin_G_2"/>
    <property type="match status" value="1"/>
</dbReference>
<dbReference type="Gene3D" id="2.60.40.1080">
    <property type="match status" value="1"/>
</dbReference>
<keyword evidence="4" id="KW-0732">Signal</keyword>
<dbReference type="Gene3D" id="2.60.120.560">
    <property type="entry name" value="Exo-inulinase, domain 1"/>
    <property type="match status" value="3"/>
</dbReference>
<dbReference type="InterPro" id="IPR023296">
    <property type="entry name" value="Glyco_hydro_beta-prop_sf"/>
</dbReference>
<dbReference type="Pfam" id="PF00746">
    <property type="entry name" value="Gram_pos_anchor"/>
    <property type="match status" value="1"/>
</dbReference>
<keyword evidence="3" id="KW-0964">Secreted</keyword>
<evidence type="ECO:0000256" key="7">
    <source>
        <dbReference type="ARBA" id="ARBA00023295"/>
    </source>
</evidence>
<evidence type="ECO:0000256" key="1">
    <source>
        <dbReference type="ARBA" id="ARBA00009902"/>
    </source>
</evidence>
<organism evidence="10 11">
    <name type="scientific">Streptococcus mutans SM6</name>
    <dbReference type="NCBI Taxonomy" id="857119"/>
    <lineage>
        <taxon>Bacteria</taxon>
        <taxon>Bacillati</taxon>
        <taxon>Bacillota</taxon>
        <taxon>Bacilli</taxon>
        <taxon>Lactobacillales</taxon>
        <taxon>Streptococcaceae</taxon>
        <taxon>Streptococcus</taxon>
    </lineage>
</organism>
<dbReference type="Pfam" id="PF08244">
    <property type="entry name" value="Glyco_hydro_32C"/>
    <property type="match status" value="1"/>
</dbReference>
<dbReference type="Pfam" id="PF02368">
    <property type="entry name" value="Big_2"/>
    <property type="match status" value="1"/>
</dbReference>
<dbReference type="InterPro" id="IPR013320">
    <property type="entry name" value="ConA-like_dom_sf"/>
</dbReference>
<dbReference type="SUPFAM" id="SSF49373">
    <property type="entry name" value="Invasin/intimin cell-adhesion fragments"/>
    <property type="match status" value="1"/>
</dbReference>
<dbReference type="InterPro" id="IPR013189">
    <property type="entry name" value="Glyco_hydro_32_C"/>
</dbReference>
<comment type="similarity">
    <text evidence="1">Belongs to the glycosyl hydrolase 32 family.</text>
</comment>
<evidence type="ECO:0000256" key="2">
    <source>
        <dbReference type="ARBA" id="ARBA00022512"/>
    </source>
</evidence>
<dbReference type="Gene3D" id="2.115.10.20">
    <property type="entry name" value="Glycosyl hydrolase domain, family 43"/>
    <property type="match status" value="1"/>
</dbReference>
<dbReference type="RefSeq" id="WP_002351778.1">
    <property type="nucleotide sequence ID" value="NZ_AHSR01000038.1"/>
</dbReference>
<proteinExistence type="inferred from homology"/>
<dbReference type="InterPro" id="IPR001362">
    <property type="entry name" value="Glyco_hydro_32"/>
</dbReference>
<dbReference type="Pfam" id="PF00251">
    <property type="entry name" value="Glyco_hydro_32N"/>
    <property type="match status" value="1"/>
</dbReference>
<dbReference type="GO" id="GO:0005737">
    <property type="term" value="C:cytoplasm"/>
    <property type="evidence" value="ECO:0007669"/>
    <property type="project" value="TreeGrafter"/>
</dbReference>
<accession>A0A829BT03</accession>
<dbReference type="InterPro" id="IPR022263">
    <property type="entry name" value="KxYKxGKxW"/>
</dbReference>
<dbReference type="PROSITE" id="PS00609">
    <property type="entry name" value="GLYCOSYL_HYDROL_F32"/>
    <property type="match status" value="1"/>
</dbReference>
<keyword evidence="2" id="KW-0134">Cell wall</keyword>
<dbReference type="SMART" id="SM00640">
    <property type="entry name" value="Glyco_32"/>
    <property type="match status" value="1"/>
</dbReference>
<dbReference type="CDD" id="cd18622">
    <property type="entry name" value="GH32_Inu-like"/>
    <property type="match status" value="1"/>
</dbReference>
<dbReference type="SUPFAM" id="SSF75005">
    <property type="entry name" value="Arabinanase/levansucrase/invertase"/>
    <property type="match status" value="1"/>
</dbReference>
<evidence type="ECO:0000256" key="6">
    <source>
        <dbReference type="ARBA" id="ARBA00023088"/>
    </source>
</evidence>
<feature type="domain" description="Gram-positive cocci surface proteins LPxTG" evidence="9">
    <location>
        <begin position="1388"/>
        <end position="1423"/>
    </location>
</feature>
<evidence type="ECO:0000256" key="3">
    <source>
        <dbReference type="ARBA" id="ARBA00022525"/>
    </source>
</evidence>
<feature type="compositionally biased region" description="Polar residues" evidence="8">
    <location>
        <begin position="1368"/>
        <end position="1386"/>
    </location>
</feature>
<dbReference type="EMBL" id="AHSR01000038">
    <property type="protein sequence ID" value="EMC22855.1"/>
    <property type="molecule type" value="Genomic_DNA"/>
</dbReference>
<feature type="region of interest" description="Disordered" evidence="8">
    <location>
        <begin position="1368"/>
        <end position="1393"/>
    </location>
</feature>
<dbReference type="PANTHER" id="PTHR42800">
    <property type="entry name" value="EXOINULINASE INUD (AFU_ORTHOLOGUE AFUA_5G00480)"/>
    <property type="match status" value="1"/>
</dbReference>
<dbReference type="SUPFAM" id="SSF49899">
    <property type="entry name" value="Concanavalin A-like lectins/glucanases"/>
    <property type="match status" value="2"/>
</dbReference>
<dbReference type="Proteomes" id="UP000011676">
    <property type="component" value="Unassembled WGS sequence"/>
</dbReference>
<dbReference type="InterPro" id="IPR003343">
    <property type="entry name" value="Big_2"/>
</dbReference>